<keyword evidence="3" id="KW-1185">Reference proteome</keyword>
<name>A0ABT1S7L4_9FIRM</name>
<protein>
    <submittedName>
        <fullName evidence="2">Uncharacterized protein</fullName>
    </submittedName>
</protein>
<evidence type="ECO:0000256" key="1">
    <source>
        <dbReference type="SAM" id="SignalP"/>
    </source>
</evidence>
<organism evidence="2 3">
    <name type="scientific">Tissierella carlieri</name>
    <dbReference type="NCBI Taxonomy" id="689904"/>
    <lineage>
        <taxon>Bacteria</taxon>
        <taxon>Bacillati</taxon>
        <taxon>Bacillota</taxon>
        <taxon>Tissierellia</taxon>
        <taxon>Tissierellales</taxon>
        <taxon>Tissierellaceae</taxon>
        <taxon>Tissierella</taxon>
    </lineage>
</organism>
<feature type="chain" id="PRO_5045366818" evidence="1">
    <location>
        <begin position="21"/>
        <end position="538"/>
    </location>
</feature>
<evidence type="ECO:0000313" key="3">
    <source>
        <dbReference type="Proteomes" id="UP001524478"/>
    </source>
</evidence>
<sequence length="538" mass="62868">MNKKISLVSLILVFALFTNGCSQEVSLIETTKDYVTIYSNDNISIKISNTVKDNENIYNTILESLQKINRFSPIHNIEIDIDEKHVIPKVEDSIKCNSNFAETEEFRKELIKRSYGIYDNWISEGLYGKIFDVNKKGIEFSNYYKNHEFSLFGVRFFEPFIPKEEAENVQAASIDLVEYLIKNGKKEELLKNQIYISDIEEWAEEKNIDVSYQQSIDSLMNRMEVNKLKPNIYLTLNTREEINGFTIDINTMDEQYDAAKKIEDAILKFDTDIVRIREGIKRDAPNFYRDYSHVIENMPKIHYYFDIDALINSAETEKDIVLKSLLAQIHEHNHILIGNYFKSKKNNNSIRPLLWLNEGLANYLDVAYTDSAEFITEDMLKTILYAKENDNKLDEEAKEFIEIMFKVLKENNIEVNNLNKVMKDKDGRINATTIISTMGVKFGKFIMPKDILIDVVGFDISSQNAWPMGAGNHINYRANQSFTNYLIQEYGLEKLLYLMVEDFTTLTYEEYFGKSYEELKVHWIKYLKENIKAIELIL</sequence>
<gene>
    <name evidence="2" type="ORF">NE686_04540</name>
</gene>
<proteinExistence type="predicted"/>
<keyword evidence="1" id="KW-0732">Signal</keyword>
<dbReference type="Proteomes" id="UP001524478">
    <property type="component" value="Unassembled WGS sequence"/>
</dbReference>
<feature type="signal peptide" evidence="1">
    <location>
        <begin position="1"/>
        <end position="20"/>
    </location>
</feature>
<reference evidence="2 3" key="1">
    <citation type="submission" date="2022-06" db="EMBL/GenBank/DDBJ databases">
        <title>Isolation of gut microbiota from human fecal samples.</title>
        <authorList>
            <person name="Pamer E.G."/>
            <person name="Barat B."/>
            <person name="Waligurski E."/>
            <person name="Medina S."/>
            <person name="Paddock L."/>
            <person name="Mostad J."/>
        </authorList>
    </citation>
    <scope>NUCLEOTIDE SEQUENCE [LARGE SCALE GENOMIC DNA]</scope>
    <source>
        <strain evidence="2 3">DFI.7.95</strain>
    </source>
</reference>
<accession>A0ABT1S7L4</accession>
<evidence type="ECO:0000313" key="2">
    <source>
        <dbReference type="EMBL" id="MCQ4922342.1"/>
    </source>
</evidence>
<dbReference type="EMBL" id="JANGAC010000002">
    <property type="protein sequence ID" value="MCQ4922342.1"/>
    <property type="molecule type" value="Genomic_DNA"/>
</dbReference>
<dbReference type="RefSeq" id="WP_256310616.1">
    <property type="nucleotide sequence ID" value="NZ_JANGAC010000002.1"/>
</dbReference>
<comment type="caution">
    <text evidence="2">The sequence shown here is derived from an EMBL/GenBank/DDBJ whole genome shotgun (WGS) entry which is preliminary data.</text>
</comment>